<reference evidence="1" key="1">
    <citation type="submission" date="2021-04" db="EMBL/GenBank/DDBJ databases">
        <title>Characterizing Neisseria spp. as novel respiratory pathobionts in bronchiectasis.</title>
        <authorList>
            <person name="Li L."/>
            <person name="Mac Aogain M."/>
            <person name="Xu T."/>
            <person name="Jaggi T.K."/>
            <person name="Chan L.Y."/>
            <person name="Keir H.R."/>
            <person name="Dicker A.J."/>
            <person name="Qu J."/>
            <person name="Liu Y."/>
            <person name="Chen H.S."/>
            <person name="Koh M.S."/>
            <person name="Ong T.H."/>
            <person name="Lim A.Y.H."/>
            <person name="Abisheganaden J."/>
            <person name="Low T.B."/>
            <person name="Oliver B.G."/>
            <person name="Tan N.S."/>
            <person name="Fang M."/>
            <person name="Chalmers J.D."/>
            <person name="Chotirmall S.H."/>
        </authorList>
    </citation>
    <scope>NUCLEOTIDE SEQUENCE</scope>
    <source>
        <strain evidence="1">CG0073</strain>
    </source>
</reference>
<protein>
    <submittedName>
        <fullName evidence="1">Uncharacterized protein</fullName>
    </submittedName>
</protein>
<dbReference type="AlphaFoldDB" id="A0A9X9I538"/>
<sequence>MKIYPVMLPCHGGEDVEIASIAETEDGRCTILRNHIQTDNKADALEIIRQSWPQAYIGESVRALD</sequence>
<proteinExistence type="predicted"/>
<evidence type="ECO:0000313" key="1">
    <source>
        <dbReference type="EMBL" id="UTG75547.1"/>
    </source>
</evidence>
<dbReference type="Proteomes" id="UP001057336">
    <property type="component" value="Chromosome"/>
</dbReference>
<dbReference type="EMBL" id="CP073118">
    <property type="protein sequence ID" value="UTG75547.1"/>
    <property type="molecule type" value="Genomic_DNA"/>
</dbReference>
<name>A0A9X9I538_NEISU</name>
<gene>
    <name evidence="1" type="ORF">KCG53_10775</name>
</gene>
<organism evidence="1 2">
    <name type="scientific">Neisseria subflava</name>
    <dbReference type="NCBI Taxonomy" id="28449"/>
    <lineage>
        <taxon>Bacteria</taxon>
        <taxon>Pseudomonadati</taxon>
        <taxon>Pseudomonadota</taxon>
        <taxon>Betaproteobacteria</taxon>
        <taxon>Neisseriales</taxon>
        <taxon>Neisseriaceae</taxon>
        <taxon>Neisseria</taxon>
    </lineage>
</organism>
<accession>A0A9X9I538</accession>
<evidence type="ECO:0000313" key="2">
    <source>
        <dbReference type="Proteomes" id="UP001057336"/>
    </source>
</evidence>